<dbReference type="InterPro" id="IPR051211">
    <property type="entry name" value="PG_lysyltransferase"/>
</dbReference>
<proteinExistence type="predicted"/>
<keyword evidence="5 6" id="KW-0472">Membrane</keyword>
<feature type="transmembrane region" description="Helical" evidence="6">
    <location>
        <begin position="399"/>
        <end position="416"/>
    </location>
</feature>
<name>A0A5K8AKR7_9BACT</name>
<protein>
    <recommendedName>
        <fullName evidence="7">Phosphatidylglycerol lysyltransferase C-terminal domain-containing protein</fullName>
    </recommendedName>
</protein>
<feature type="domain" description="Phosphatidylglycerol lysyltransferase C-terminal" evidence="7">
    <location>
        <begin position="540"/>
        <end position="828"/>
    </location>
</feature>
<evidence type="ECO:0000256" key="4">
    <source>
        <dbReference type="ARBA" id="ARBA00022989"/>
    </source>
</evidence>
<feature type="transmembrane region" description="Helical" evidence="6">
    <location>
        <begin position="14"/>
        <end position="34"/>
    </location>
</feature>
<evidence type="ECO:0000313" key="9">
    <source>
        <dbReference type="Proteomes" id="UP000422108"/>
    </source>
</evidence>
<feature type="transmembrane region" description="Helical" evidence="6">
    <location>
        <begin position="242"/>
        <end position="271"/>
    </location>
</feature>
<keyword evidence="9" id="KW-1185">Reference proteome</keyword>
<evidence type="ECO:0000256" key="6">
    <source>
        <dbReference type="SAM" id="Phobius"/>
    </source>
</evidence>
<dbReference type="EMBL" id="AP021879">
    <property type="protein sequence ID" value="BBO93099.1"/>
    <property type="molecule type" value="Genomic_DNA"/>
</dbReference>
<dbReference type="Proteomes" id="UP000422108">
    <property type="component" value="Chromosome"/>
</dbReference>
<organism evidence="8 9">
    <name type="scientific">Desulfosarcina ovata subsp. ovata</name>
    <dbReference type="NCBI Taxonomy" id="2752305"/>
    <lineage>
        <taxon>Bacteria</taxon>
        <taxon>Pseudomonadati</taxon>
        <taxon>Thermodesulfobacteriota</taxon>
        <taxon>Desulfobacteria</taxon>
        <taxon>Desulfobacterales</taxon>
        <taxon>Desulfosarcinaceae</taxon>
        <taxon>Desulfosarcina</taxon>
    </lineage>
</organism>
<feature type="transmembrane region" description="Helical" evidence="6">
    <location>
        <begin position="171"/>
        <end position="189"/>
    </location>
</feature>
<reference evidence="8 9" key="1">
    <citation type="submission" date="2019-11" db="EMBL/GenBank/DDBJ databases">
        <title>Comparative genomics of hydrocarbon-degrading Desulfosarcina strains.</title>
        <authorList>
            <person name="Watanabe M."/>
            <person name="Kojima H."/>
            <person name="Fukui M."/>
        </authorList>
    </citation>
    <scope>NUCLEOTIDE SEQUENCE [LARGE SCALE GENOMIC DNA]</scope>
    <source>
        <strain evidence="9">oXyS1</strain>
    </source>
</reference>
<dbReference type="AlphaFoldDB" id="A0A5K8AKR7"/>
<keyword evidence="4 6" id="KW-1133">Transmembrane helix</keyword>
<evidence type="ECO:0000313" key="8">
    <source>
        <dbReference type="EMBL" id="BBO93099.1"/>
    </source>
</evidence>
<feature type="transmembrane region" description="Helical" evidence="6">
    <location>
        <begin position="209"/>
        <end position="230"/>
    </location>
</feature>
<gene>
    <name evidence="8" type="ORF">DSCOOX_62790</name>
</gene>
<evidence type="ECO:0000256" key="3">
    <source>
        <dbReference type="ARBA" id="ARBA00022692"/>
    </source>
</evidence>
<feature type="transmembrane region" description="Helical" evidence="6">
    <location>
        <begin position="291"/>
        <end position="310"/>
    </location>
</feature>
<dbReference type="GO" id="GO:0055091">
    <property type="term" value="P:phospholipid homeostasis"/>
    <property type="evidence" value="ECO:0007669"/>
    <property type="project" value="TreeGrafter"/>
</dbReference>
<evidence type="ECO:0000256" key="1">
    <source>
        <dbReference type="ARBA" id="ARBA00004651"/>
    </source>
</evidence>
<dbReference type="InterPro" id="IPR016181">
    <property type="entry name" value="Acyl_CoA_acyltransferase"/>
</dbReference>
<dbReference type="NCBIfam" id="NF033480">
    <property type="entry name" value="bifunc_MprF"/>
    <property type="match status" value="1"/>
</dbReference>
<feature type="transmembrane region" description="Helical" evidence="6">
    <location>
        <begin position="373"/>
        <end position="392"/>
    </location>
</feature>
<dbReference type="InterPro" id="IPR024320">
    <property type="entry name" value="LPG_synthase_C"/>
</dbReference>
<dbReference type="GO" id="GO:0005886">
    <property type="term" value="C:plasma membrane"/>
    <property type="evidence" value="ECO:0007669"/>
    <property type="project" value="UniProtKB-SubCell"/>
</dbReference>
<dbReference type="PANTHER" id="PTHR34697">
    <property type="entry name" value="PHOSPHATIDYLGLYCEROL LYSYLTRANSFERASE"/>
    <property type="match status" value="1"/>
</dbReference>
<feature type="transmembrane region" description="Helical" evidence="6">
    <location>
        <begin position="130"/>
        <end position="150"/>
    </location>
</feature>
<keyword evidence="3 6" id="KW-0812">Transmembrane</keyword>
<comment type="subcellular location">
    <subcellularLocation>
        <location evidence="1">Cell membrane</location>
        <topology evidence="1">Multi-pass membrane protein</topology>
    </subcellularLocation>
</comment>
<evidence type="ECO:0000259" key="7">
    <source>
        <dbReference type="Pfam" id="PF09924"/>
    </source>
</evidence>
<evidence type="ECO:0000256" key="5">
    <source>
        <dbReference type="ARBA" id="ARBA00023136"/>
    </source>
</evidence>
<feature type="transmembrane region" description="Helical" evidence="6">
    <location>
        <begin position="330"/>
        <end position="353"/>
    </location>
</feature>
<feature type="transmembrane region" description="Helical" evidence="6">
    <location>
        <begin position="422"/>
        <end position="441"/>
    </location>
</feature>
<accession>A0A5K8AKR7</accession>
<dbReference type="Pfam" id="PF09924">
    <property type="entry name" value="LPG_synthase_C"/>
    <property type="match status" value="1"/>
</dbReference>
<dbReference type="SUPFAM" id="SSF55729">
    <property type="entry name" value="Acyl-CoA N-acyltransferases (Nat)"/>
    <property type="match status" value="1"/>
</dbReference>
<feature type="transmembrane region" description="Helical" evidence="6">
    <location>
        <begin position="453"/>
        <end position="477"/>
    </location>
</feature>
<evidence type="ECO:0000256" key="2">
    <source>
        <dbReference type="ARBA" id="ARBA00022475"/>
    </source>
</evidence>
<feature type="transmembrane region" description="Helical" evidence="6">
    <location>
        <begin position="54"/>
        <end position="76"/>
    </location>
</feature>
<keyword evidence="2" id="KW-1003">Cell membrane</keyword>
<sequence>MERAQMKTVNLKRIIPFFGLALFILAVGVLYHQLHTYRLHDIIVQVNAISPARIGWALVFTVCSYLTMTGYDMLALRYIQHDLPTARTVLTAFVSYAFSNNVSLAMVAGASVRYHLYSAWGLSAVEITQVVLFCSASLWLGYCALSGLVFTFQPLSLPQSLHWPLSTMQPLGILLLALTVLYWGLTLWGKKPWTFKAWRFVSPNWKISGVQIVVAAADWLLAGAVLYVLLPAPFPMGFAHFLGIFLIAQSAGIISQVPGGLGVFESVLLLLTPAALDVPQVLGTLVVYRGIYYLLPLLVAAVLLGIEELLRQRVLYTRIQSLAAGAMETLFIPLLSLVVFVGGAILMFSGAIPAVSQPLAYMNSELPLPFLELSHFLSSLVGMGLLLLARGLQRRLDGAYVLALGLLALGIVTSFLRDFDYGATAVLLVVLLVLLPCRRFFYRRASLLSETFTFGWLVAIAIVLISSIELGLFAFRHVEYRHELWWQFSASEAAPRFLRATVGSMALALGVGIARLLRPAPYRPAPAGVAVPESVAAIVRQSPSSTANLALLGDKQFLFNANRQAFIMFGVVGKTWVAMGDPVGPPEEWSELLWQFRQAASDHGARAVFYEVGHEHLHFYIDMGLSLLKLGEEARVSLDDFSLEGRARRKLRYIHRKLVKSGYGFEIVEPFSIGAYADTLRAISDAWLKEKNTREKGFSLGFFDPAYLQYFPVGLVRFQNEIIAFANIWQSDGFHELSVDLMRHRPDAPNGVMDFLFVEMMLWGRARGFHWFNLGLAPLNGMETKDMAPFWHRFSDFVMHIGDHFYNFQGLRAYKEKFNPVWRPKYLAARGGLSLPRTLTDIGALISGGLKGMLLK</sequence>
<dbReference type="PANTHER" id="PTHR34697:SF2">
    <property type="entry name" value="PHOSPHATIDYLGLYCEROL LYSYLTRANSFERASE"/>
    <property type="match status" value="1"/>
</dbReference>
<feature type="transmembrane region" description="Helical" evidence="6">
    <location>
        <begin position="88"/>
        <end position="110"/>
    </location>
</feature>
<dbReference type="GO" id="GO:0016755">
    <property type="term" value="F:aminoacyltransferase activity"/>
    <property type="evidence" value="ECO:0007669"/>
    <property type="project" value="TreeGrafter"/>
</dbReference>